<evidence type="ECO:0000313" key="1">
    <source>
        <dbReference type="EMBL" id="XDV71801.1"/>
    </source>
</evidence>
<organism evidence="1">
    <name type="scientific">Paenarthrobacter sp. AMU7</name>
    <dbReference type="NCBI Taxonomy" id="3162492"/>
    <lineage>
        <taxon>Bacteria</taxon>
        <taxon>Bacillati</taxon>
        <taxon>Actinomycetota</taxon>
        <taxon>Actinomycetes</taxon>
        <taxon>Micrococcales</taxon>
        <taxon>Micrococcaceae</taxon>
        <taxon>Paenarthrobacter</taxon>
    </lineage>
</organism>
<dbReference type="RefSeq" id="WP_280625468.1">
    <property type="nucleotide sequence ID" value="NZ_CP165735.1"/>
</dbReference>
<dbReference type="InterPro" id="IPR014710">
    <property type="entry name" value="RmlC-like_jellyroll"/>
</dbReference>
<reference evidence="1" key="1">
    <citation type="submission" date="2024-07" db="EMBL/GenBank/DDBJ databases">
        <authorList>
            <person name="Li J."/>
            <person name="Wei H."/>
            <person name="Ma J."/>
        </authorList>
    </citation>
    <scope>NUCLEOTIDE SEQUENCE</scope>
    <source>
        <strain evidence="1">AMU7</strain>
    </source>
</reference>
<accession>A0AB39YQA7</accession>
<sequence>MIINTPDPADYWSCLIRRGMLHSETEAIEHWKLAPQQSMALGDQGVHEAFIILSGQVDIEGRKLSAGSVLLAPAQDQGTLRAETETILLSVRTYPQTVTSNLPPRVPELPESERAI</sequence>
<dbReference type="Gene3D" id="2.60.120.10">
    <property type="entry name" value="Jelly Rolls"/>
    <property type="match status" value="1"/>
</dbReference>
<dbReference type="InterPro" id="IPR011051">
    <property type="entry name" value="RmlC_Cupin_sf"/>
</dbReference>
<proteinExistence type="predicted"/>
<protein>
    <recommendedName>
        <fullName evidence="2">Cyclic nucleotide-binding domain-containing protein</fullName>
    </recommendedName>
</protein>
<evidence type="ECO:0008006" key="2">
    <source>
        <dbReference type="Google" id="ProtNLM"/>
    </source>
</evidence>
<gene>
    <name evidence="1" type="ORF">ABQM86_00990</name>
</gene>
<dbReference type="SUPFAM" id="SSF51182">
    <property type="entry name" value="RmlC-like cupins"/>
    <property type="match status" value="1"/>
</dbReference>
<dbReference type="EMBL" id="CP165735">
    <property type="protein sequence ID" value="XDV71801.1"/>
    <property type="molecule type" value="Genomic_DNA"/>
</dbReference>
<dbReference type="AlphaFoldDB" id="A0AB39YQA7"/>
<name>A0AB39YQA7_9MICC</name>